<gene>
    <name evidence="1" type="ORF">HYT38_01070</name>
    <name evidence="2" type="ORF">HYV66_03035</name>
</gene>
<dbReference type="EMBL" id="JACPHQ010000042">
    <property type="protein sequence ID" value="MBI2466170.1"/>
    <property type="molecule type" value="Genomic_DNA"/>
</dbReference>
<sequence length="69" mass="7787">MAVLTINKSITKGEELVIIPRKEYEKLTFAKKTKTNLDKELLAALKEVKQGKIIGPFSSVKELKKSLEK</sequence>
<evidence type="ECO:0000313" key="1">
    <source>
        <dbReference type="EMBL" id="MBI2052256.1"/>
    </source>
</evidence>
<name>A0A932DSM1_9BACT</name>
<proteinExistence type="predicted"/>
<dbReference type="EMBL" id="JACOYY010000034">
    <property type="protein sequence ID" value="MBI2052256.1"/>
    <property type="molecule type" value="Genomic_DNA"/>
</dbReference>
<evidence type="ECO:0000313" key="2">
    <source>
        <dbReference type="EMBL" id="MBI2466170.1"/>
    </source>
</evidence>
<organism evidence="2 3">
    <name type="scientific">Candidatus Sungiibacteriota bacterium</name>
    <dbReference type="NCBI Taxonomy" id="2750080"/>
    <lineage>
        <taxon>Bacteria</taxon>
        <taxon>Candidatus Sungiibacteriota</taxon>
    </lineage>
</organism>
<dbReference type="Proteomes" id="UP000709672">
    <property type="component" value="Unassembled WGS sequence"/>
</dbReference>
<dbReference type="Proteomes" id="UP000786662">
    <property type="component" value="Unassembled WGS sequence"/>
</dbReference>
<comment type="caution">
    <text evidence="2">The sequence shown here is derived from an EMBL/GenBank/DDBJ whole genome shotgun (WGS) entry which is preliminary data.</text>
</comment>
<accession>A0A932DSM1</accession>
<protein>
    <submittedName>
        <fullName evidence="2">Uncharacterized protein</fullName>
    </submittedName>
</protein>
<dbReference type="AlphaFoldDB" id="A0A932DSM1"/>
<evidence type="ECO:0000313" key="3">
    <source>
        <dbReference type="Proteomes" id="UP000709672"/>
    </source>
</evidence>
<reference evidence="2" key="1">
    <citation type="submission" date="2020-07" db="EMBL/GenBank/DDBJ databases">
        <title>Huge and variable diversity of episymbiotic CPR bacteria and DPANN archaea in groundwater ecosystems.</title>
        <authorList>
            <person name="He C.Y."/>
            <person name="Keren R."/>
            <person name="Whittaker M."/>
            <person name="Farag I.F."/>
            <person name="Doudna J."/>
            <person name="Cate J.H.D."/>
            <person name="Banfield J.F."/>
        </authorList>
    </citation>
    <scope>NUCLEOTIDE SEQUENCE</scope>
    <source>
        <strain evidence="1">NC_groundwater_191_Ag_S-0.1um_45_8</strain>
        <strain evidence="2">NC_groundwater_418_Ag_B-0.1um_45_10</strain>
    </source>
</reference>